<dbReference type="SUPFAM" id="SSF52266">
    <property type="entry name" value="SGNH hydrolase"/>
    <property type="match status" value="1"/>
</dbReference>
<dbReference type="InterPro" id="IPR013830">
    <property type="entry name" value="SGNH_hydro"/>
</dbReference>
<comment type="caution">
    <text evidence="2">The sequence shown here is derived from an EMBL/GenBank/DDBJ whole genome shotgun (WGS) entry which is preliminary data.</text>
</comment>
<sequence>MPHIVLLGDSIFDNAAYTDGGPDVLAQLRGELPDGWTVALAAVDGSQADAVAAQLAGVRGDATHLVLSVGGNDALMASGLLDEPVYSSADALRLIGASVRGFEARYQSAVTACLARGLPLTVCTIYHGNFPDADYRERVEVALTSFNDAIVRTACAHGLDVIDLRAVCDQPQDYANPIEPSSVGGAKIARTVARVVTGAAMPAARLFV</sequence>
<dbReference type="EMBL" id="JAJLJH010000001">
    <property type="protein sequence ID" value="MCK9684735.1"/>
    <property type="molecule type" value="Genomic_DNA"/>
</dbReference>
<dbReference type="RefSeq" id="WP_275680758.1">
    <property type="nucleotide sequence ID" value="NZ_JAJLJH010000001.1"/>
</dbReference>
<evidence type="ECO:0000313" key="2">
    <source>
        <dbReference type="EMBL" id="MCK9684735.1"/>
    </source>
</evidence>
<dbReference type="Gene3D" id="3.40.50.1110">
    <property type="entry name" value="SGNH hydrolase"/>
    <property type="match status" value="1"/>
</dbReference>
<evidence type="ECO:0000259" key="1">
    <source>
        <dbReference type="Pfam" id="PF13472"/>
    </source>
</evidence>
<gene>
    <name evidence="2" type="ORF">LPC04_03330</name>
</gene>
<evidence type="ECO:0000313" key="3">
    <source>
        <dbReference type="Proteomes" id="UP001139353"/>
    </source>
</evidence>
<reference evidence="2" key="1">
    <citation type="submission" date="2021-11" db="EMBL/GenBank/DDBJ databases">
        <title>BS-T2-15 a new species belonging to the Comamonadaceae family isolated from the soil of a French oak forest.</title>
        <authorList>
            <person name="Mieszkin S."/>
            <person name="Alain K."/>
        </authorList>
    </citation>
    <scope>NUCLEOTIDE SEQUENCE</scope>
    <source>
        <strain evidence="2">BS-T2-15</strain>
    </source>
</reference>
<name>A0A9X1YFX4_9BURK</name>
<dbReference type="CDD" id="cd00229">
    <property type="entry name" value="SGNH_hydrolase"/>
    <property type="match status" value="1"/>
</dbReference>
<dbReference type="Proteomes" id="UP001139353">
    <property type="component" value="Unassembled WGS sequence"/>
</dbReference>
<protein>
    <submittedName>
        <fullName evidence="2">SGNH/GDSL hydrolase family protein</fullName>
    </submittedName>
</protein>
<proteinExistence type="predicted"/>
<dbReference type="InterPro" id="IPR036514">
    <property type="entry name" value="SGNH_hydro_sf"/>
</dbReference>
<keyword evidence="2" id="KW-0378">Hydrolase</keyword>
<feature type="domain" description="SGNH hydrolase-type esterase" evidence="1">
    <location>
        <begin position="6"/>
        <end position="173"/>
    </location>
</feature>
<dbReference type="GO" id="GO:0016788">
    <property type="term" value="F:hydrolase activity, acting on ester bonds"/>
    <property type="evidence" value="ECO:0007669"/>
    <property type="project" value="UniProtKB-ARBA"/>
</dbReference>
<accession>A0A9X1YFX4</accession>
<organism evidence="2 3">
    <name type="scientific">Scleromatobacter humisilvae</name>
    <dbReference type="NCBI Taxonomy" id="2897159"/>
    <lineage>
        <taxon>Bacteria</taxon>
        <taxon>Pseudomonadati</taxon>
        <taxon>Pseudomonadota</taxon>
        <taxon>Betaproteobacteria</taxon>
        <taxon>Burkholderiales</taxon>
        <taxon>Sphaerotilaceae</taxon>
        <taxon>Scleromatobacter</taxon>
    </lineage>
</organism>
<dbReference type="Pfam" id="PF13472">
    <property type="entry name" value="Lipase_GDSL_2"/>
    <property type="match status" value="1"/>
</dbReference>
<keyword evidence="3" id="KW-1185">Reference proteome</keyword>
<dbReference type="AlphaFoldDB" id="A0A9X1YFX4"/>